<evidence type="ECO:0000313" key="2">
    <source>
        <dbReference type="EMBL" id="EJT69426.1"/>
    </source>
</evidence>
<dbReference type="Gene3D" id="3.10.310.70">
    <property type="match status" value="1"/>
</dbReference>
<dbReference type="InterPro" id="IPR032466">
    <property type="entry name" value="Metal_Hydrolase"/>
</dbReference>
<evidence type="ECO:0000313" key="3">
    <source>
        <dbReference type="EnsemblFungi" id="EJT69426"/>
    </source>
</evidence>
<dbReference type="EMBL" id="GL385404">
    <property type="protein sequence ID" value="EJT69426.1"/>
    <property type="molecule type" value="Genomic_DNA"/>
</dbReference>
<proteinExistence type="predicted"/>
<reference evidence="3" key="5">
    <citation type="submission" date="2018-04" db="UniProtKB">
        <authorList>
            <consortium name="EnsemblFungi"/>
        </authorList>
    </citation>
    <scope>IDENTIFICATION</scope>
    <source>
        <strain evidence="3">R3-111a-1</strain>
    </source>
</reference>
<accession>J3PHR4</accession>
<gene>
    <name evidence="3" type="primary">20353503</name>
    <name evidence="2" type="ORF">GGTG_13045</name>
</gene>
<dbReference type="GO" id="GO:0016810">
    <property type="term" value="F:hydrolase activity, acting on carbon-nitrogen (but not peptide) bonds"/>
    <property type="evidence" value="ECO:0007669"/>
    <property type="project" value="InterPro"/>
</dbReference>
<dbReference type="InterPro" id="IPR033932">
    <property type="entry name" value="YtcJ-like"/>
</dbReference>
<dbReference type="Gene3D" id="2.30.40.10">
    <property type="entry name" value="Urease, subunit C, domain 1"/>
    <property type="match status" value="1"/>
</dbReference>
<dbReference type="InterPro" id="IPR013108">
    <property type="entry name" value="Amidohydro_3"/>
</dbReference>
<dbReference type="OrthoDB" id="3501663at2759"/>
<dbReference type="STRING" id="644352.J3PHR4"/>
<organism evidence="2">
    <name type="scientific">Gaeumannomyces tritici (strain R3-111a-1)</name>
    <name type="common">Wheat and barley take-all root rot fungus</name>
    <name type="synonym">Gaeumannomyces graminis var. tritici</name>
    <dbReference type="NCBI Taxonomy" id="644352"/>
    <lineage>
        <taxon>Eukaryota</taxon>
        <taxon>Fungi</taxon>
        <taxon>Dikarya</taxon>
        <taxon>Ascomycota</taxon>
        <taxon>Pezizomycotina</taxon>
        <taxon>Sordariomycetes</taxon>
        <taxon>Sordariomycetidae</taxon>
        <taxon>Magnaporthales</taxon>
        <taxon>Magnaporthaceae</taxon>
        <taxon>Gaeumannomyces</taxon>
    </lineage>
</organism>
<dbReference type="PANTHER" id="PTHR22642">
    <property type="entry name" value="IMIDAZOLONEPROPIONASE"/>
    <property type="match status" value="1"/>
</dbReference>
<feature type="domain" description="Amidohydrolase 3" evidence="1">
    <location>
        <begin position="62"/>
        <end position="543"/>
    </location>
</feature>
<dbReference type="InterPro" id="IPR011059">
    <property type="entry name" value="Metal-dep_hydrolase_composite"/>
</dbReference>
<dbReference type="CDD" id="cd01300">
    <property type="entry name" value="YtcJ_like"/>
    <property type="match status" value="1"/>
</dbReference>
<dbReference type="VEuPathDB" id="FungiDB:GGTG_13045"/>
<protein>
    <submittedName>
        <fullName evidence="2">Amidohydrolase</fullName>
    </submittedName>
</protein>
<dbReference type="eggNOG" id="ENOG502QWA6">
    <property type="taxonomic scope" value="Eukaryota"/>
</dbReference>
<dbReference type="Gene3D" id="3.20.20.140">
    <property type="entry name" value="Metal-dependent hydrolases"/>
    <property type="match status" value="1"/>
</dbReference>
<dbReference type="PANTHER" id="PTHR22642:SF20">
    <property type="entry name" value="AMIDOHYDROLASE 3 DOMAIN-CONTAINING PROTEIN"/>
    <property type="match status" value="1"/>
</dbReference>
<name>J3PHR4_GAET3</name>
<dbReference type="SUPFAM" id="SSF51556">
    <property type="entry name" value="Metallo-dependent hydrolases"/>
    <property type="match status" value="1"/>
</dbReference>
<evidence type="ECO:0000313" key="4">
    <source>
        <dbReference type="Proteomes" id="UP000006039"/>
    </source>
</evidence>
<dbReference type="SUPFAM" id="SSF51338">
    <property type="entry name" value="Composite domain of metallo-dependent hydrolases"/>
    <property type="match status" value="1"/>
</dbReference>
<dbReference type="EnsemblFungi" id="EJT69426">
    <property type="protein sequence ID" value="EJT69426"/>
    <property type="gene ID" value="GGTG_13045"/>
</dbReference>
<dbReference type="Pfam" id="PF07969">
    <property type="entry name" value="Amidohydro_3"/>
    <property type="match status" value="1"/>
</dbReference>
<dbReference type="RefSeq" id="XP_009229211.1">
    <property type="nucleotide sequence ID" value="XM_009230947.1"/>
</dbReference>
<dbReference type="AlphaFoldDB" id="J3PHR4"/>
<sequence length="547" mass="58256">MAPTPSDTSPLLLVNGKIFQSPNTKDTQPSFHSCMLVRDGLIRHVGSESDAEIVQARDGAVQTRDLGGKTVLPGFIDGHLHILTMGQTLQKAHLDKCKSLADIRAAIKAHAEAHPSDPRVMASGWMSFMTPDGVHHSMLDDLDPRPIYVDSKDLHSGWLNAAAIAEMGLEAMQDPEGGTIFRDADGKATGEMAEAAVFSLLWPHLATIASLDERVAAVRGAVDAYHAAGYTGMIDMAMDDTIWDAVLELRRRGPVPMRISAYWLIKPAKTEAEHLAQVARAAELNRLYNSTTSPDCRVVGIKVVCDGIVDACTASLTEPYAHNALAVDPLWSPAQLAPVVAAADAAGLQVALHAIGDRTVATVLDAIEAHCSAARRPRVEHLELTTPEDAARLGRLGVTASVQPVHADPATFGGWPRLLGSARCARAFAYSEFAEGGATLALGTDAPTAPNHPLQNLYVATTRRSAREPGAHDAVNANFALDLCQAAAAATRGAAYSCFLDGVAGSLEAGKKADFVVVDMRWEPEELLGARILETWFEGARVYEAPA</sequence>
<dbReference type="GeneID" id="20353503"/>
<dbReference type="HOGENOM" id="CLU_009942_5_0_1"/>
<reference evidence="2" key="3">
    <citation type="submission" date="2010-09" db="EMBL/GenBank/DDBJ databases">
        <title>Annotation of Gaeumannomyces graminis var. tritici R3-111a-1.</title>
        <authorList>
            <consortium name="The Broad Institute Genome Sequencing Platform"/>
            <person name="Ma L.-J."/>
            <person name="Dead R."/>
            <person name="Young S.K."/>
            <person name="Zeng Q."/>
            <person name="Gargeya S."/>
            <person name="Fitzgerald M."/>
            <person name="Haas B."/>
            <person name="Abouelleil A."/>
            <person name="Alvarado L."/>
            <person name="Arachchi H.M."/>
            <person name="Berlin A."/>
            <person name="Brown A."/>
            <person name="Chapman S.B."/>
            <person name="Chen Z."/>
            <person name="Dunbar C."/>
            <person name="Freedman E."/>
            <person name="Gearin G."/>
            <person name="Gellesch M."/>
            <person name="Goldberg J."/>
            <person name="Griggs A."/>
            <person name="Gujja S."/>
            <person name="Heiman D."/>
            <person name="Howarth C."/>
            <person name="Larson L."/>
            <person name="Lui A."/>
            <person name="MacDonald P.J.P."/>
            <person name="Mehta T."/>
            <person name="Montmayeur A."/>
            <person name="Murphy C."/>
            <person name="Neiman D."/>
            <person name="Pearson M."/>
            <person name="Priest M."/>
            <person name="Roberts A."/>
            <person name="Saif S."/>
            <person name="Shea T."/>
            <person name="Shenoy N."/>
            <person name="Sisk P."/>
            <person name="Stolte C."/>
            <person name="Sykes S."/>
            <person name="Yandava C."/>
            <person name="Wortman J."/>
            <person name="Nusbaum C."/>
            <person name="Birren B."/>
        </authorList>
    </citation>
    <scope>NUCLEOTIDE SEQUENCE</scope>
    <source>
        <strain evidence="2">R3-111a-1</strain>
    </source>
</reference>
<reference evidence="2" key="2">
    <citation type="submission" date="2010-07" db="EMBL/GenBank/DDBJ databases">
        <authorList>
            <consortium name="The Broad Institute Genome Sequencing Platform"/>
            <consortium name="Broad Institute Genome Sequencing Center for Infectious Disease"/>
            <person name="Ma L.-J."/>
            <person name="Dead R."/>
            <person name="Young S."/>
            <person name="Zeng Q."/>
            <person name="Koehrsen M."/>
            <person name="Alvarado L."/>
            <person name="Berlin A."/>
            <person name="Chapman S.B."/>
            <person name="Chen Z."/>
            <person name="Freedman E."/>
            <person name="Gellesch M."/>
            <person name="Goldberg J."/>
            <person name="Griggs A."/>
            <person name="Gujja S."/>
            <person name="Heilman E.R."/>
            <person name="Heiman D."/>
            <person name="Hepburn T."/>
            <person name="Howarth C."/>
            <person name="Jen D."/>
            <person name="Larson L."/>
            <person name="Mehta T."/>
            <person name="Neiman D."/>
            <person name="Pearson M."/>
            <person name="Roberts A."/>
            <person name="Saif S."/>
            <person name="Shea T."/>
            <person name="Shenoy N."/>
            <person name="Sisk P."/>
            <person name="Stolte C."/>
            <person name="Sykes S."/>
            <person name="Walk T."/>
            <person name="White J."/>
            <person name="Yandava C."/>
            <person name="Haas B."/>
            <person name="Nusbaum C."/>
            <person name="Birren B."/>
        </authorList>
    </citation>
    <scope>NUCLEOTIDE SEQUENCE</scope>
    <source>
        <strain evidence="2">R3-111a-1</strain>
    </source>
</reference>
<dbReference type="Proteomes" id="UP000006039">
    <property type="component" value="Unassembled WGS sequence"/>
</dbReference>
<keyword evidence="4" id="KW-1185">Reference proteome</keyword>
<keyword evidence="2" id="KW-0378">Hydrolase</keyword>
<reference evidence="3" key="4">
    <citation type="journal article" date="2015" name="G3 (Bethesda)">
        <title>Genome sequences of three phytopathogenic species of the Magnaporthaceae family of fungi.</title>
        <authorList>
            <person name="Okagaki L.H."/>
            <person name="Nunes C.C."/>
            <person name="Sailsbery J."/>
            <person name="Clay B."/>
            <person name="Brown D."/>
            <person name="John T."/>
            <person name="Oh Y."/>
            <person name="Young N."/>
            <person name="Fitzgerald M."/>
            <person name="Haas B.J."/>
            <person name="Zeng Q."/>
            <person name="Young S."/>
            <person name="Adiconis X."/>
            <person name="Fan L."/>
            <person name="Levin J.Z."/>
            <person name="Mitchell T.K."/>
            <person name="Okubara P.A."/>
            <person name="Farman M.L."/>
            <person name="Kohn L.M."/>
            <person name="Birren B."/>
            <person name="Ma L.-J."/>
            <person name="Dean R.A."/>
        </authorList>
    </citation>
    <scope>NUCLEOTIDE SEQUENCE</scope>
    <source>
        <strain evidence="3">R3-111a-1</strain>
    </source>
</reference>
<reference evidence="4" key="1">
    <citation type="submission" date="2010-07" db="EMBL/GenBank/DDBJ databases">
        <title>The genome sequence of Gaeumannomyces graminis var. tritici strain R3-111a-1.</title>
        <authorList>
            <consortium name="The Broad Institute Genome Sequencing Platform"/>
            <person name="Ma L.-J."/>
            <person name="Dead R."/>
            <person name="Young S."/>
            <person name="Zeng Q."/>
            <person name="Koehrsen M."/>
            <person name="Alvarado L."/>
            <person name="Berlin A."/>
            <person name="Chapman S.B."/>
            <person name="Chen Z."/>
            <person name="Freedman E."/>
            <person name="Gellesch M."/>
            <person name="Goldberg J."/>
            <person name="Griggs A."/>
            <person name="Gujja S."/>
            <person name="Heilman E.R."/>
            <person name="Heiman D."/>
            <person name="Hepburn T."/>
            <person name="Howarth C."/>
            <person name="Jen D."/>
            <person name="Larson L."/>
            <person name="Mehta T."/>
            <person name="Neiman D."/>
            <person name="Pearson M."/>
            <person name="Roberts A."/>
            <person name="Saif S."/>
            <person name="Shea T."/>
            <person name="Shenoy N."/>
            <person name="Sisk P."/>
            <person name="Stolte C."/>
            <person name="Sykes S."/>
            <person name="Walk T."/>
            <person name="White J."/>
            <person name="Yandava C."/>
            <person name="Haas B."/>
            <person name="Nusbaum C."/>
            <person name="Birren B."/>
        </authorList>
    </citation>
    <scope>NUCLEOTIDE SEQUENCE [LARGE SCALE GENOMIC DNA]</scope>
    <source>
        <strain evidence="4">R3-111a-1</strain>
    </source>
</reference>
<evidence type="ECO:0000259" key="1">
    <source>
        <dbReference type="Pfam" id="PF07969"/>
    </source>
</evidence>